<reference evidence="3" key="1">
    <citation type="submission" date="2020-05" db="EMBL/GenBank/DDBJ databases">
        <title>Frigoriglobus tundricola gen. nov., sp. nov., a psychrotolerant cellulolytic planctomycete of the family Gemmataceae with two divergent copies of 16S rRNA gene.</title>
        <authorList>
            <person name="Kulichevskaya I.S."/>
            <person name="Ivanova A.A."/>
            <person name="Naumoff D.G."/>
            <person name="Beletsky A.V."/>
            <person name="Rijpstra W.I.C."/>
            <person name="Sinninghe Damste J.S."/>
            <person name="Mardanov A.V."/>
            <person name="Ravin N.V."/>
            <person name="Dedysh S.N."/>
        </authorList>
    </citation>
    <scope>NUCLEOTIDE SEQUENCE [LARGE SCALE GENOMIC DNA]</scope>
    <source>
        <strain evidence="3">PL17</strain>
    </source>
</reference>
<dbReference type="EMBL" id="CP053452">
    <property type="protein sequence ID" value="QJW98779.1"/>
    <property type="molecule type" value="Genomic_DNA"/>
</dbReference>
<evidence type="ECO:0000313" key="2">
    <source>
        <dbReference type="EMBL" id="QJW98779.1"/>
    </source>
</evidence>
<evidence type="ECO:0000313" key="3">
    <source>
        <dbReference type="Proteomes" id="UP000503447"/>
    </source>
</evidence>
<protein>
    <submittedName>
        <fullName evidence="2">Uncharacterized protein</fullName>
    </submittedName>
</protein>
<dbReference type="KEGG" id="ftj:FTUN_6374"/>
<dbReference type="Proteomes" id="UP000503447">
    <property type="component" value="Chromosome"/>
</dbReference>
<proteinExistence type="predicted"/>
<sequence>MSTGRGPEDNASCPATAPGPPGAPSSTRSDVREGPDVGSYRTQRVREPPARRVRVRAGNPGKVGRFHSSRPLSDLSAPNYRVISVSCCFRPYIRPIVI</sequence>
<evidence type="ECO:0000256" key="1">
    <source>
        <dbReference type="SAM" id="MobiDB-lite"/>
    </source>
</evidence>
<dbReference type="AlphaFoldDB" id="A0A6M5YXP8"/>
<name>A0A6M5YXP8_9BACT</name>
<accession>A0A6M5YXP8</accession>
<organism evidence="2 3">
    <name type="scientific">Frigoriglobus tundricola</name>
    <dbReference type="NCBI Taxonomy" id="2774151"/>
    <lineage>
        <taxon>Bacteria</taxon>
        <taxon>Pseudomonadati</taxon>
        <taxon>Planctomycetota</taxon>
        <taxon>Planctomycetia</taxon>
        <taxon>Gemmatales</taxon>
        <taxon>Gemmataceae</taxon>
        <taxon>Frigoriglobus</taxon>
    </lineage>
</organism>
<gene>
    <name evidence="2" type="ORF">FTUN_6374</name>
</gene>
<keyword evidence="3" id="KW-1185">Reference proteome</keyword>
<feature type="region of interest" description="Disordered" evidence="1">
    <location>
        <begin position="1"/>
        <end position="50"/>
    </location>
</feature>